<accession>A0ABZ0Z058</accession>
<proteinExistence type="predicted"/>
<sequence>MIRELYCKLPTDLDYEPMVESTDEIFNLLQQIRVVLGTKPGEVLGTPMFGCNLEKYLFRMNLDKDEILTAIRQEILDYVYYDSNKWNLSIDVLFGKNANDPYEYALIDISINEKKCLGIIVNQQ</sequence>
<dbReference type="EMBL" id="OR769219">
    <property type="protein sequence ID" value="WQJ51312.1"/>
    <property type="molecule type" value="Genomic_DNA"/>
</dbReference>
<keyword evidence="2" id="KW-1185">Reference proteome</keyword>
<dbReference type="Proteomes" id="UP001348805">
    <property type="component" value="Segment"/>
</dbReference>
<organism evidence="1 2">
    <name type="scientific">phage Lak_Megaphage_RVC_AP3_GC26</name>
    <dbReference type="NCBI Taxonomy" id="3109225"/>
    <lineage>
        <taxon>Viruses</taxon>
        <taxon>Duplodnaviria</taxon>
        <taxon>Heunggongvirae</taxon>
        <taxon>Uroviricota</taxon>
        <taxon>Caudoviricetes</taxon>
        <taxon>Caudoviricetes code 15 clade</taxon>
    </lineage>
</organism>
<protein>
    <recommendedName>
        <fullName evidence="3">Baseplate wedge subunit</fullName>
    </recommendedName>
</protein>
<evidence type="ECO:0000313" key="1">
    <source>
        <dbReference type="EMBL" id="WQJ51312.1"/>
    </source>
</evidence>
<dbReference type="Gene3D" id="3.10.450.40">
    <property type="match status" value="1"/>
</dbReference>
<evidence type="ECO:0000313" key="2">
    <source>
        <dbReference type="Proteomes" id="UP001348805"/>
    </source>
</evidence>
<dbReference type="SUPFAM" id="SSF160719">
    <property type="entry name" value="gpW/gp25-like"/>
    <property type="match status" value="1"/>
</dbReference>
<name>A0ABZ0Z058_9CAUD</name>
<evidence type="ECO:0008006" key="3">
    <source>
        <dbReference type="Google" id="ProtNLM"/>
    </source>
</evidence>
<reference evidence="1 2" key="1">
    <citation type="submission" date="2023-11" db="EMBL/GenBank/DDBJ databases">
        <authorList>
            <person name="Cook R."/>
            <person name="Crisci M."/>
            <person name="Pye H."/>
            <person name="Adriaenssens E."/>
            <person name="Santini J."/>
        </authorList>
    </citation>
    <scope>NUCLEOTIDE SEQUENCE [LARGE SCALE GENOMIC DNA]</scope>
    <source>
        <strain evidence="1">Lak_Megaphage_RVC_AP3_GC26</strain>
    </source>
</reference>